<gene>
    <name evidence="2" type="ORF">AALO_G00278650</name>
</gene>
<reference evidence="2" key="1">
    <citation type="submission" date="2020-10" db="EMBL/GenBank/DDBJ databases">
        <title>Chromosome-scale genome assembly of the Allis shad, Alosa alosa.</title>
        <authorList>
            <person name="Margot Z."/>
            <person name="Christophe K."/>
            <person name="Cabau C."/>
            <person name="Louis A."/>
            <person name="Berthelot C."/>
            <person name="Parey E."/>
            <person name="Roest Crollius H."/>
            <person name="Montfort J."/>
            <person name="Robinson-Rechavi M."/>
            <person name="Bucao C."/>
            <person name="Bouchez O."/>
            <person name="Gislard M."/>
            <person name="Lluch J."/>
            <person name="Milhes M."/>
            <person name="Lampietro C."/>
            <person name="Lopez Roques C."/>
            <person name="Donnadieu C."/>
            <person name="Braasch I."/>
            <person name="Desvignes T."/>
            <person name="Postlethwait J."/>
            <person name="Bobe J."/>
            <person name="Guiguen Y."/>
        </authorList>
    </citation>
    <scope>NUCLEOTIDE SEQUENCE</scope>
    <source>
        <strain evidence="2">M-15738</strain>
        <tissue evidence="2">Blood</tissue>
    </source>
</reference>
<dbReference type="AlphaFoldDB" id="A0AAV6FJR8"/>
<evidence type="ECO:0008006" key="4">
    <source>
        <dbReference type="Google" id="ProtNLM"/>
    </source>
</evidence>
<dbReference type="PANTHER" id="PTHR33772:SF1">
    <property type="entry name" value="PROTEIN TBATA"/>
    <property type="match status" value="1"/>
</dbReference>
<proteinExistence type="predicted"/>
<evidence type="ECO:0000256" key="1">
    <source>
        <dbReference type="SAM" id="MobiDB-lite"/>
    </source>
</evidence>
<evidence type="ECO:0000313" key="3">
    <source>
        <dbReference type="Proteomes" id="UP000823561"/>
    </source>
</evidence>
<keyword evidence="3" id="KW-1185">Reference proteome</keyword>
<protein>
    <recommendedName>
        <fullName evidence="4">Protein TBATA</fullName>
    </recommendedName>
</protein>
<organism evidence="2 3">
    <name type="scientific">Alosa alosa</name>
    <name type="common">allis shad</name>
    <dbReference type="NCBI Taxonomy" id="278164"/>
    <lineage>
        <taxon>Eukaryota</taxon>
        <taxon>Metazoa</taxon>
        <taxon>Chordata</taxon>
        <taxon>Craniata</taxon>
        <taxon>Vertebrata</taxon>
        <taxon>Euteleostomi</taxon>
        <taxon>Actinopterygii</taxon>
        <taxon>Neopterygii</taxon>
        <taxon>Teleostei</taxon>
        <taxon>Clupei</taxon>
        <taxon>Clupeiformes</taxon>
        <taxon>Clupeoidei</taxon>
        <taxon>Clupeidae</taxon>
        <taxon>Alosa</taxon>
    </lineage>
</organism>
<dbReference type="PANTHER" id="PTHR33772">
    <property type="entry name" value="THYMUS, BRAIN AND TESTES-ASSOCIATED"/>
    <property type="match status" value="1"/>
</dbReference>
<dbReference type="Pfam" id="PF15256">
    <property type="entry name" value="SPATIAL"/>
    <property type="match status" value="1"/>
</dbReference>
<feature type="region of interest" description="Disordered" evidence="1">
    <location>
        <begin position="272"/>
        <end position="305"/>
    </location>
</feature>
<feature type="compositionally biased region" description="Basic and acidic residues" evidence="1">
    <location>
        <begin position="161"/>
        <end position="173"/>
    </location>
</feature>
<name>A0AAV6FJR8_9TELE</name>
<feature type="compositionally biased region" description="Low complexity" evidence="1">
    <location>
        <begin position="285"/>
        <end position="301"/>
    </location>
</feature>
<dbReference type="Proteomes" id="UP000823561">
    <property type="component" value="Chromosome 22"/>
</dbReference>
<dbReference type="InterPro" id="IPR037394">
    <property type="entry name" value="TBATA-like"/>
</dbReference>
<sequence>MDSGESGTPASTCPDLSALKTQEAILNKRKAEDLSDQNPLQTCRDICKTDGRSSARFGALSHHSFFSRHNPHPQRVTHISGLNGNPVCMVNDDWYVNSPLCPHPLIAGRVKTSHRGPLPMHHFGFHLQQLGSKAGAALLSDAWKEELKDITAKVSMSTQAQDRREQQRADRTASGRKTQYSAQTGRILPPPTRSMGRYSTTTSLHRRTSTCAPAPMQPFQDQELMVLELLCQILQTDSLHLLQQWLLFARQQEKDLVMGLLQQAMADASFPSRPYIPGQSGASVPRSSLPPQRPPSLSRQPTQRRRARLCKTLELAEDTPERIGEAEVLQIHTAECAATEPSLTEAKPQQC</sequence>
<comment type="caution">
    <text evidence="2">The sequence shown here is derived from an EMBL/GenBank/DDBJ whole genome shotgun (WGS) entry which is preliminary data.</text>
</comment>
<accession>A0AAV6FJR8</accession>
<dbReference type="EMBL" id="JADWDJ010000022">
    <property type="protein sequence ID" value="KAG5262765.1"/>
    <property type="molecule type" value="Genomic_DNA"/>
</dbReference>
<feature type="compositionally biased region" description="Polar residues" evidence="1">
    <location>
        <begin position="175"/>
        <end position="184"/>
    </location>
</feature>
<evidence type="ECO:0000313" key="2">
    <source>
        <dbReference type="EMBL" id="KAG5262765.1"/>
    </source>
</evidence>
<feature type="region of interest" description="Disordered" evidence="1">
    <location>
        <begin position="154"/>
        <end position="198"/>
    </location>
</feature>